<evidence type="ECO:0000313" key="3">
    <source>
        <dbReference type="EMBL" id="GEY52475.1"/>
    </source>
</evidence>
<feature type="region of interest" description="Disordered" evidence="1">
    <location>
        <begin position="165"/>
        <end position="188"/>
    </location>
</feature>
<dbReference type="InterPro" id="IPR057670">
    <property type="entry name" value="SH3_retrovirus"/>
</dbReference>
<dbReference type="PANTHER" id="PTHR42648">
    <property type="entry name" value="TRANSPOSASE, PUTATIVE-RELATED"/>
    <property type="match status" value="1"/>
</dbReference>
<protein>
    <submittedName>
        <fullName evidence="3">Zinc finger, CCHC-type</fullName>
    </submittedName>
</protein>
<feature type="compositionally biased region" description="Basic residues" evidence="1">
    <location>
        <begin position="175"/>
        <end position="188"/>
    </location>
</feature>
<evidence type="ECO:0000256" key="1">
    <source>
        <dbReference type="SAM" id="MobiDB-lite"/>
    </source>
</evidence>
<sequence>GLVGFSPEGVGGVIGPYKSPYTKSKGEVDLAFAFFRNGALLCLPTKQISQICVVLSLPIASSRVISSRFEYCYIDATICKYLSGMAFSSLRISSSSFMFEKFKVVDFKRWKKMHFLLSSMSVVYVLTTPMPKDGGDNPTMEQVKKRAKWDNDDYVYKGLILNEHNNSSRYNDNKGKRKHQNTKTNPNKKPKVTCWKCGKPVHLKKIAKLVYYVKYVSEAYFVQDDDDDAIPNKRNRINPYELWTKKKPNLNYLRVWGCKAVVRFPNPKLKTLDERGTECIFFGYAKHFKSLRFYAIEHNDSVAINLIIESTDAIFDEHMFSSVPRPSQRSLEKGTGDSGGLVVPENVTEEVVQQPKPELRKRKRHRTPKDFGPEF</sequence>
<organism evidence="3">
    <name type="scientific">Tanacetum cinerariifolium</name>
    <name type="common">Dalmatian daisy</name>
    <name type="synonym">Chrysanthemum cinerariifolium</name>
    <dbReference type="NCBI Taxonomy" id="118510"/>
    <lineage>
        <taxon>Eukaryota</taxon>
        <taxon>Viridiplantae</taxon>
        <taxon>Streptophyta</taxon>
        <taxon>Embryophyta</taxon>
        <taxon>Tracheophyta</taxon>
        <taxon>Spermatophyta</taxon>
        <taxon>Magnoliopsida</taxon>
        <taxon>eudicotyledons</taxon>
        <taxon>Gunneridae</taxon>
        <taxon>Pentapetalae</taxon>
        <taxon>asterids</taxon>
        <taxon>campanulids</taxon>
        <taxon>Asterales</taxon>
        <taxon>Asteraceae</taxon>
        <taxon>Asteroideae</taxon>
        <taxon>Anthemideae</taxon>
        <taxon>Anthemidinae</taxon>
        <taxon>Tanacetum</taxon>
    </lineage>
</organism>
<reference evidence="3" key="1">
    <citation type="journal article" date="2019" name="Sci. Rep.">
        <title>Draft genome of Tanacetum cinerariifolium, the natural source of mosquito coil.</title>
        <authorList>
            <person name="Yamashiro T."/>
            <person name="Shiraishi A."/>
            <person name="Satake H."/>
            <person name="Nakayama K."/>
        </authorList>
    </citation>
    <scope>NUCLEOTIDE SEQUENCE</scope>
</reference>
<dbReference type="InterPro" id="IPR039537">
    <property type="entry name" value="Retrotran_Ty1/copia-like"/>
</dbReference>
<feature type="domain" description="Retroviral polymerase SH3-like" evidence="2">
    <location>
        <begin position="258"/>
        <end position="324"/>
    </location>
</feature>
<dbReference type="AlphaFoldDB" id="A0A699HST2"/>
<proteinExistence type="predicted"/>
<comment type="caution">
    <text evidence="3">The sequence shown here is derived from an EMBL/GenBank/DDBJ whole genome shotgun (WGS) entry which is preliminary data.</text>
</comment>
<dbReference type="PANTHER" id="PTHR42648:SF30">
    <property type="entry name" value="RIBONUCLEASE H-LIKE DOMAIN, GAG-PRE-INTEGRASE DOMAIN PROTEIN-RELATED"/>
    <property type="match status" value="1"/>
</dbReference>
<feature type="region of interest" description="Disordered" evidence="1">
    <location>
        <begin position="324"/>
        <end position="375"/>
    </location>
</feature>
<dbReference type="EMBL" id="BKCJ010185877">
    <property type="protein sequence ID" value="GEY52475.1"/>
    <property type="molecule type" value="Genomic_DNA"/>
</dbReference>
<dbReference type="Pfam" id="PF25597">
    <property type="entry name" value="SH3_retrovirus"/>
    <property type="match status" value="1"/>
</dbReference>
<gene>
    <name evidence="3" type="ORF">Tci_424449</name>
</gene>
<accession>A0A699HST2</accession>
<name>A0A699HST2_TANCI</name>
<feature type="non-terminal residue" evidence="3">
    <location>
        <position position="1"/>
    </location>
</feature>
<evidence type="ECO:0000259" key="2">
    <source>
        <dbReference type="Pfam" id="PF25597"/>
    </source>
</evidence>